<keyword evidence="3" id="KW-1185">Reference proteome</keyword>
<evidence type="ECO:0000313" key="3">
    <source>
        <dbReference type="Proteomes" id="UP000198407"/>
    </source>
</evidence>
<accession>A0A239C2F3</accession>
<dbReference type="PRINTS" id="PR00445">
    <property type="entry name" value="HUPFHYPC"/>
</dbReference>
<dbReference type="EMBL" id="FZOL01000003">
    <property type="protein sequence ID" value="SNS13848.1"/>
    <property type="molecule type" value="Genomic_DNA"/>
</dbReference>
<gene>
    <name evidence="2" type="ORF">SAMN05444352_103312</name>
</gene>
<sequence>MRVLDSRPGAALGLDRHGRQRWIDTALIGECRVGDWLLAFLDAARERLSAERAAEIDATLALLDAALLGDASSQDAAFTLPSAMSAEDLAGLLGQPLAKEQP</sequence>
<evidence type="ECO:0000256" key="1">
    <source>
        <dbReference type="ARBA" id="ARBA00006018"/>
    </source>
</evidence>
<reference evidence="3" key="1">
    <citation type="submission" date="2017-06" db="EMBL/GenBank/DDBJ databases">
        <authorList>
            <person name="Varghese N."/>
            <person name="Submissions S."/>
        </authorList>
    </citation>
    <scope>NUCLEOTIDE SEQUENCE [LARGE SCALE GENOMIC DNA]</scope>
    <source>
        <strain evidence="3">DSM 22348</strain>
    </source>
</reference>
<dbReference type="Pfam" id="PF01455">
    <property type="entry name" value="HupF_HypC"/>
    <property type="match status" value="1"/>
</dbReference>
<proteinExistence type="inferred from homology"/>
<dbReference type="Gene3D" id="2.30.30.140">
    <property type="match status" value="1"/>
</dbReference>
<evidence type="ECO:0000313" key="2">
    <source>
        <dbReference type="EMBL" id="SNS13848.1"/>
    </source>
</evidence>
<dbReference type="InterPro" id="IPR001109">
    <property type="entry name" value="Hydrogenase_HupF/HypC"/>
</dbReference>
<dbReference type="SUPFAM" id="SSF159127">
    <property type="entry name" value="HupF/HypC-like"/>
    <property type="match status" value="1"/>
</dbReference>
<dbReference type="Proteomes" id="UP000198407">
    <property type="component" value="Unassembled WGS sequence"/>
</dbReference>
<name>A0A239C2F3_9PSED</name>
<protein>
    <submittedName>
        <fullName evidence="2">Hydrogenase expression/formation protein HypC</fullName>
    </submittedName>
</protein>
<organism evidence="2 3">
    <name type="scientific">Pseudomonas japonica</name>
    <dbReference type="NCBI Taxonomy" id="256466"/>
    <lineage>
        <taxon>Bacteria</taxon>
        <taxon>Pseudomonadati</taxon>
        <taxon>Pseudomonadota</taxon>
        <taxon>Gammaproteobacteria</taxon>
        <taxon>Pseudomonadales</taxon>
        <taxon>Pseudomonadaceae</taxon>
        <taxon>Pseudomonas</taxon>
    </lineage>
</organism>
<comment type="similarity">
    <text evidence="1">Belongs to the HupF/HypC family.</text>
</comment>
<dbReference type="AlphaFoldDB" id="A0A239C2F3"/>
<dbReference type="STRING" id="1215104.GCA_000730585_01868"/>